<comment type="caution">
    <text evidence="2">The sequence shown here is derived from an EMBL/GenBank/DDBJ whole genome shotgun (WGS) entry which is preliminary data.</text>
</comment>
<name>A0A9X9G0L4_9GAMM</name>
<keyword evidence="1" id="KW-0812">Transmembrane</keyword>
<accession>A0A9X9G0L4</accession>
<reference evidence="2 3" key="1">
    <citation type="submission" date="2019-07" db="EMBL/GenBank/DDBJ databases">
        <title>Serratia strains were isolated from fresh produce.</title>
        <authorList>
            <person name="Cho G.-S."/>
            <person name="Stein M."/>
            <person name="Lee W."/>
            <person name="Suh S.H."/>
            <person name="Franz C.M.A.P."/>
        </authorList>
    </citation>
    <scope>NUCLEOTIDE SEQUENCE [LARGE SCALE GENOMIC DNA]</scope>
    <source>
        <strain evidence="2 3">S17</strain>
    </source>
</reference>
<keyword evidence="1" id="KW-1133">Transmembrane helix</keyword>
<evidence type="ECO:0000313" key="2">
    <source>
        <dbReference type="EMBL" id="TXE25088.1"/>
    </source>
</evidence>
<organism evidence="2 3">
    <name type="scientific">Serratia ureilytica</name>
    <dbReference type="NCBI Taxonomy" id="300181"/>
    <lineage>
        <taxon>Bacteria</taxon>
        <taxon>Pseudomonadati</taxon>
        <taxon>Pseudomonadota</taxon>
        <taxon>Gammaproteobacteria</taxon>
        <taxon>Enterobacterales</taxon>
        <taxon>Yersiniaceae</taxon>
        <taxon>Serratia</taxon>
    </lineage>
</organism>
<dbReference type="AlphaFoldDB" id="A0A9X9G0L4"/>
<sequence>MKRIAAIIAGAIIGIGLMLLAFPFLSDWIIGHIEGEDQMSANFKLLAIGLMLCCFMGSALGNLAYSKSNNSPK</sequence>
<feature type="transmembrane region" description="Helical" evidence="1">
    <location>
        <begin position="7"/>
        <end position="25"/>
    </location>
</feature>
<protein>
    <submittedName>
        <fullName evidence="2">Uncharacterized protein</fullName>
    </submittedName>
</protein>
<keyword evidence="1" id="KW-0472">Membrane</keyword>
<feature type="transmembrane region" description="Helical" evidence="1">
    <location>
        <begin position="45"/>
        <end position="65"/>
    </location>
</feature>
<dbReference type="RefSeq" id="WP_046688287.1">
    <property type="nucleotide sequence ID" value="NZ_JADTXC010000012.1"/>
</dbReference>
<dbReference type="EMBL" id="VOUP01000019">
    <property type="protein sequence ID" value="TXE25088.1"/>
    <property type="molecule type" value="Genomic_DNA"/>
</dbReference>
<evidence type="ECO:0000313" key="3">
    <source>
        <dbReference type="Proteomes" id="UP000321307"/>
    </source>
</evidence>
<proteinExistence type="predicted"/>
<gene>
    <name evidence="2" type="ORF">FOT63_22955</name>
</gene>
<evidence type="ECO:0000256" key="1">
    <source>
        <dbReference type="SAM" id="Phobius"/>
    </source>
</evidence>
<dbReference type="Proteomes" id="UP000321307">
    <property type="component" value="Unassembled WGS sequence"/>
</dbReference>